<proteinExistence type="predicted"/>
<feature type="region of interest" description="Disordered" evidence="1">
    <location>
        <begin position="43"/>
        <end position="66"/>
    </location>
</feature>
<dbReference type="Proteomes" id="UP001221757">
    <property type="component" value="Unassembled WGS sequence"/>
</dbReference>
<accession>A0AAD7C0M6</accession>
<dbReference type="AlphaFoldDB" id="A0AAD7C0M6"/>
<gene>
    <name evidence="2" type="ORF">B0H17DRAFT_1217204</name>
</gene>
<protein>
    <submittedName>
        <fullName evidence="2">Uncharacterized protein</fullName>
    </submittedName>
</protein>
<feature type="compositionally biased region" description="Polar residues" evidence="1">
    <location>
        <begin position="110"/>
        <end position="125"/>
    </location>
</feature>
<reference evidence="2" key="1">
    <citation type="submission" date="2023-03" db="EMBL/GenBank/DDBJ databases">
        <title>Massive genome expansion in bonnet fungi (Mycena s.s.) driven by repeated elements and novel gene families across ecological guilds.</title>
        <authorList>
            <consortium name="Lawrence Berkeley National Laboratory"/>
            <person name="Harder C.B."/>
            <person name="Miyauchi S."/>
            <person name="Viragh M."/>
            <person name="Kuo A."/>
            <person name="Thoen E."/>
            <person name="Andreopoulos B."/>
            <person name="Lu D."/>
            <person name="Skrede I."/>
            <person name="Drula E."/>
            <person name="Henrissat B."/>
            <person name="Morin E."/>
            <person name="Kohler A."/>
            <person name="Barry K."/>
            <person name="LaButti K."/>
            <person name="Morin E."/>
            <person name="Salamov A."/>
            <person name="Lipzen A."/>
            <person name="Mereny Z."/>
            <person name="Hegedus B."/>
            <person name="Baldrian P."/>
            <person name="Stursova M."/>
            <person name="Weitz H."/>
            <person name="Taylor A."/>
            <person name="Grigoriev I.V."/>
            <person name="Nagy L.G."/>
            <person name="Martin F."/>
            <person name="Kauserud H."/>
        </authorList>
    </citation>
    <scope>NUCLEOTIDE SEQUENCE</scope>
    <source>
        <strain evidence="2">CBHHK067</strain>
    </source>
</reference>
<feature type="region of interest" description="Disordered" evidence="1">
    <location>
        <begin position="102"/>
        <end position="125"/>
    </location>
</feature>
<evidence type="ECO:0000313" key="3">
    <source>
        <dbReference type="Proteomes" id="UP001221757"/>
    </source>
</evidence>
<name>A0AAD7C0M6_MYCRO</name>
<dbReference type="EMBL" id="JARKIE010000465">
    <property type="protein sequence ID" value="KAJ7635898.1"/>
    <property type="molecule type" value="Genomic_DNA"/>
</dbReference>
<sequence length="125" mass="13094">MSTNAPGPGPAPAPALALATAAAPTLVIPDAIKRKHHDLVSALGPVQEEGAAPAAKRRTRSPNSALQVPPLERLNTAAKFFTHAVSPFLDISEVMLYGPEHHWSPPAVSCPSNSITIPPSELEQQ</sequence>
<comment type="caution">
    <text evidence="2">The sequence shown here is derived from an EMBL/GenBank/DDBJ whole genome shotgun (WGS) entry which is preliminary data.</text>
</comment>
<evidence type="ECO:0000256" key="1">
    <source>
        <dbReference type="SAM" id="MobiDB-lite"/>
    </source>
</evidence>
<evidence type="ECO:0000313" key="2">
    <source>
        <dbReference type="EMBL" id="KAJ7635898.1"/>
    </source>
</evidence>
<organism evidence="2 3">
    <name type="scientific">Mycena rosella</name>
    <name type="common">Pink bonnet</name>
    <name type="synonym">Agaricus rosellus</name>
    <dbReference type="NCBI Taxonomy" id="1033263"/>
    <lineage>
        <taxon>Eukaryota</taxon>
        <taxon>Fungi</taxon>
        <taxon>Dikarya</taxon>
        <taxon>Basidiomycota</taxon>
        <taxon>Agaricomycotina</taxon>
        <taxon>Agaricomycetes</taxon>
        <taxon>Agaricomycetidae</taxon>
        <taxon>Agaricales</taxon>
        <taxon>Marasmiineae</taxon>
        <taxon>Mycenaceae</taxon>
        <taxon>Mycena</taxon>
    </lineage>
</organism>
<keyword evidence="3" id="KW-1185">Reference proteome</keyword>